<keyword evidence="6" id="KW-0560">Oxidoreductase</keyword>
<reference evidence="11" key="1">
    <citation type="submission" date="2016-10" db="EMBL/GenBank/DDBJ databases">
        <authorList>
            <person name="Varghese N."/>
            <person name="Submissions S."/>
        </authorList>
    </citation>
    <scope>NUCLEOTIDE SEQUENCE [LARGE SCALE GENOMIC DNA]</scope>
    <source>
        <strain evidence="11">DSM 24499</strain>
    </source>
</reference>
<evidence type="ECO:0000259" key="9">
    <source>
        <dbReference type="PROSITE" id="PS51471"/>
    </source>
</evidence>
<dbReference type="GO" id="GO:0016705">
    <property type="term" value="F:oxidoreductase activity, acting on paired donors, with incorporation or reduction of molecular oxygen"/>
    <property type="evidence" value="ECO:0007669"/>
    <property type="project" value="UniProtKB-ARBA"/>
</dbReference>
<keyword evidence="11" id="KW-1185">Reference proteome</keyword>
<organism evidence="10 11">
    <name type="scientific">Zunongwangia mangrovi</name>
    <dbReference type="NCBI Taxonomy" id="1334022"/>
    <lineage>
        <taxon>Bacteria</taxon>
        <taxon>Pseudomonadati</taxon>
        <taxon>Bacteroidota</taxon>
        <taxon>Flavobacteriia</taxon>
        <taxon>Flavobacteriales</taxon>
        <taxon>Flavobacteriaceae</taxon>
        <taxon>Zunongwangia</taxon>
    </lineage>
</organism>
<dbReference type="InterPro" id="IPR032854">
    <property type="entry name" value="ALKBH3"/>
</dbReference>
<dbReference type="InterPro" id="IPR005123">
    <property type="entry name" value="Oxoglu/Fe-dep_dioxygenase_dom"/>
</dbReference>
<name>A0A1I1LRS0_9FLAO</name>
<dbReference type="Gene3D" id="2.60.120.590">
    <property type="entry name" value="Alpha-ketoglutarate-dependent dioxygenase AlkB-like"/>
    <property type="match status" value="1"/>
</dbReference>
<gene>
    <name evidence="10" type="ORF">SAMN04487907_108141</name>
</gene>
<proteinExistence type="predicted"/>
<comment type="cofactor">
    <cofactor evidence="1">
        <name>Fe(2+)</name>
        <dbReference type="ChEBI" id="CHEBI:29033"/>
    </cofactor>
</comment>
<accession>A0A1I1LRS0</accession>
<dbReference type="AlphaFoldDB" id="A0A1I1LRS0"/>
<evidence type="ECO:0000313" key="10">
    <source>
        <dbReference type="EMBL" id="SFC75947.1"/>
    </source>
</evidence>
<evidence type="ECO:0000256" key="8">
    <source>
        <dbReference type="ARBA" id="ARBA00023204"/>
    </source>
</evidence>
<dbReference type="RefSeq" id="WP_092544193.1">
    <property type="nucleotide sequence ID" value="NZ_FOKV01000008.1"/>
</dbReference>
<keyword evidence="2" id="KW-0479">Metal-binding</keyword>
<keyword evidence="5 10" id="KW-0223">Dioxygenase</keyword>
<dbReference type="OrthoDB" id="190276at2"/>
<dbReference type="InterPro" id="IPR027450">
    <property type="entry name" value="AlkB-like"/>
</dbReference>
<keyword evidence="8" id="KW-0234">DNA repair</keyword>
<dbReference type="PROSITE" id="PS51471">
    <property type="entry name" value="FE2OG_OXY"/>
    <property type="match status" value="1"/>
</dbReference>
<dbReference type="PANTHER" id="PTHR31212:SF4">
    <property type="entry name" value="ALPHA-KETOGLUTARATE-DEPENDENT DIOXYGENASE ALKB HOMOLOG 3"/>
    <property type="match status" value="1"/>
</dbReference>
<evidence type="ECO:0000256" key="5">
    <source>
        <dbReference type="ARBA" id="ARBA00022964"/>
    </source>
</evidence>
<keyword evidence="4" id="KW-0460">Magnesium</keyword>
<dbReference type="GO" id="GO:0016787">
    <property type="term" value="F:hydrolase activity"/>
    <property type="evidence" value="ECO:0007669"/>
    <property type="project" value="UniProtKB-ARBA"/>
</dbReference>
<dbReference type="GO" id="GO:0032451">
    <property type="term" value="F:demethylase activity"/>
    <property type="evidence" value="ECO:0007669"/>
    <property type="project" value="UniProtKB-ARBA"/>
</dbReference>
<dbReference type="EMBL" id="FOKV01000008">
    <property type="protein sequence ID" value="SFC75947.1"/>
    <property type="molecule type" value="Genomic_DNA"/>
</dbReference>
<dbReference type="Pfam" id="PF13532">
    <property type="entry name" value="2OG-FeII_Oxy_2"/>
    <property type="match status" value="1"/>
</dbReference>
<feature type="domain" description="Fe2OG dioxygenase" evidence="9">
    <location>
        <begin position="93"/>
        <end position="191"/>
    </location>
</feature>
<keyword evidence="7" id="KW-0408">Iron</keyword>
<evidence type="ECO:0000256" key="3">
    <source>
        <dbReference type="ARBA" id="ARBA00022763"/>
    </source>
</evidence>
<dbReference type="GO" id="GO:0140097">
    <property type="term" value="F:catalytic activity, acting on DNA"/>
    <property type="evidence" value="ECO:0007669"/>
    <property type="project" value="UniProtKB-ARBA"/>
</dbReference>
<dbReference type="GO" id="GO:0006307">
    <property type="term" value="P:DNA alkylation repair"/>
    <property type="evidence" value="ECO:0007669"/>
    <property type="project" value="InterPro"/>
</dbReference>
<evidence type="ECO:0000256" key="7">
    <source>
        <dbReference type="ARBA" id="ARBA00023004"/>
    </source>
</evidence>
<evidence type="ECO:0000256" key="6">
    <source>
        <dbReference type="ARBA" id="ARBA00023002"/>
    </source>
</evidence>
<dbReference type="InterPro" id="IPR037151">
    <property type="entry name" value="AlkB-like_sf"/>
</dbReference>
<dbReference type="FunFam" id="2.60.120.590:FF:000004">
    <property type="entry name" value="DNA oxidative demethylase ALKBH2"/>
    <property type="match status" value="1"/>
</dbReference>
<evidence type="ECO:0000256" key="2">
    <source>
        <dbReference type="ARBA" id="ARBA00022723"/>
    </source>
</evidence>
<protein>
    <submittedName>
        <fullName evidence="10">Alkylated DNA repair dioxygenase AlkB</fullName>
    </submittedName>
</protein>
<dbReference type="PANTHER" id="PTHR31212">
    <property type="entry name" value="ALPHA-KETOGLUTARATE-DEPENDENT DIOXYGENASE ALKB HOMOLOG 3"/>
    <property type="match status" value="1"/>
</dbReference>
<dbReference type="GO" id="GO:0046872">
    <property type="term" value="F:metal ion binding"/>
    <property type="evidence" value="ECO:0007669"/>
    <property type="project" value="UniProtKB-KW"/>
</dbReference>
<keyword evidence="3" id="KW-0227">DNA damage</keyword>
<dbReference type="SUPFAM" id="SSF51197">
    <property type="entry name" value="Clavaminate synthase-like"/>
    <property type="match status" value="1"/>
</dbReference>
<dbReference type="STRING" id="1334022.SAMN04487907_108141"/>
<evidence type="ECO:0000256" key="1">
    <source>
        <dbReference type="ARBA" id="ARBA00001954"/>
    </source>
</evidence>
<dbReference type="Proteomes" id="UP000199438">
    <property type="component" value="Unassembled WGS sequence"/>
</dbReference>
<evidence type="ECO:0000313" key="11">
    <source>
        <dbReference type="Proteomes" id="UP000199438"/>
    </source>
</evidence>
<sequence>MTEEIELPKANLIYDSQFLDADFSQKLFKELYTQTNWIQEPIKIFGKEMMQPRLTHLFGEKSYSYSNIKMDPEPFPEMLQQLKNKLENFTKSTFNVCLVNLYRDGQDSMGWHSDDEKELGKNPTIASISLGGERMFHLQHKTKKELKQKFVLAPGSLLIMAGETQHFWKHQLPKTKKKVAPRINLTFRQILD</sequence>
<dbReference type="GO" id="GO:0051213">
    <property type="term" value="F:dioxygenase activity"/>
    <property type="evidence" value="ECO:0007669"/>
    <property type="project" value="UniProtKB-KW"/>
</dbReference>
<evidence type="ECO:0000256" key="4">
    <source>
        <dbReference type="ARBA" id="ARBA00022842"/>
    </source>
</evidence>